<dbReference type="Pfam" id="PF13246">
    <property type="entry name" value="Cation_ATPase"/>
    <property type="match status" value="1"/>
</dbReference>
<keyword evidence="2" id="KW-1003">Cell membrane</keyword>
<dbReference type="Proteomes" id="UP000663882">
    <property type="component" value="Unassembled WGS sequence"/>
</dbReference>
<accession>A0A815U5F2</accession>
<dbReference type="SUPFAM" id="SSF81660">
    <property type="entry name" value="Metal cation-transporting ATPase, ATP-binding domain N"/>
    <property type="match status" value="1"/>
</dbReference>
<dbReference type="PANTHER" id="PTHR43294">
    <property type="entry name" value="SODIUM/POTASSIUM-TRANSPORTING ATPASE SUBUNIT ALPHA"/>
    <property type="match status" value="1"/>
</dbReference>
<feature type="non-terminal residue" evidence="3">
    <location>
        <position position="136"/>
    </location>
</feature>
<protein>
    <submittedName>
        <fullName evidence="3">Uncharacterized protein</fullName>
    </submittedName>
</protein>
<reference evidence="3" key="1">
    <citation type="submission" date="2021-02" db="EMBL/GenBank/DDBJ databases">
        <authorList>
            <person name="Nowell W R."/>
        </authorList>
    </citation>
    <scope>NUCLEOTIDE SEQUENCE</scope>
</reference>
<dbReference type="InterPro" id="IPR023299">
    <property type="entry name" value="ATPase_P-typ_cyto_dom_N"/>
</dbReference>
<evidence type="ECO:0000256" key="2">
    <source>
        <dbReference type="ARBA" id="ARBA00022475"/>
    </source>
</evidence>
<organism evidence="3 4">
    <name type="scientific">Rotaria sordida</name>
    <dbReference type="NCBI Taxonomy" id="392033"/>
    <lineage>
        <taxon>Eukaryota</taxon>
        <taxon>Metazoa</taxon>
        <taxon>Spiralia</taxon>
        <taxon>Gnathifera</taxon>
        <taxon>Rotifera</taxon>
        <taxon>Eurotatoria</taxon>
        <taxon>Bdelloidea</taxon>
        <taxon>Philodinida</taxon>
        <taxon>Philodinidae</taxon>
        <taxon>Rotaria</taxon>
    </lineage>
</organism>
<dbReference type="EMBL" id="CAJNOO010014011">
    <property type="protein sequence ID" value="CAF1514052.1"/>
    <property type="molecule type" value="Genomic_DNA"/>
</dbReference>
<dbReference type="PANTHER" id="PTHR43294:SF13">
    <property type="entry name" value="SODIUM_POTASSIUM-TRANSPORTING ATPASE SUBUNIT ALPHA"/>
    <property type="match status" value="1"/>
</dbReference>
<gene>
    <name evidence="3" type="ORF">RFH988_LOCUS39148</name>
</gene>
<dbReference type="GO" id="GO:0036376">
    <property type="term" value="P:sodium ion export across plasma membrane"/>
    <property type="evidence" value="ECO:0007669"/>
    <property type="project" value="TreeGrafter"/>
</dbReference>
<dbReference type="OrthoDB" id="3352408at2759"/>
<dbReference type="GO" id="GO:0006883">
    <property type="term" value="P:intracellular sodium ion homeostasis"/>
    <property type="evidence" value="ECO:0007669"/>
    <property type="project" value="TreeGrafter"/>
</dbReference>
<dbReference type="GO" id="GO:0005391">
    <property type="term" value="F:P-type sodium:potassium-exchanging transporter activity"/>
    <property type="evidence" value="ECO:0007669"/>
    <property type="project" value="TreeGrafter"/>
</dbReference>
<keyword evidence="2" id="KW-0472">Membrane</keyword>
<dbReference type="GO" id="GO:1902600">
    <property type="term" value="P:proton transmembrane transport"/>
    <property type="evidence" value="ECO:0007669"/>
    <property type="project" value="TreeGrafter"/>
</dbReference>
<dbReference type="InterPro" id="IPR050510">
    <property type="entry name" value="Cation_transp_ATPase_P-type"/>
</dbReference>
<comment type="subcellular location">
    <subcellularLocation>
        <location evidence="1">Cell membrane</location>
        <topology evidence="1">Multi-pass membrane protein</topology>
    </subcellularLocation>
</comment>
<evidence type="ECO:0000313" key="4">
    <source>
        <dbReference type="Proteomes" id="UP000663882"/>
    </source>
</evidence>
<evidence type="ECO:0000256" key="1">
    <source>
        <dbReference type="ARBA" id="ARBA00004651"/>
    </source>
</evidence>
<dbReference type="AlphaFoldDB" id="A0A815U5F2"/>
<comment type="caution">
    <text evidence="3">The sequence shown here is derived from an EMBL/GenBank/DDBJ whole genome shotgun (WGS) entry which is preliminary data.</text>
</comment>
<dbReference type="GO" id="GO:0000166">
    <property type="term" value="F:nucleotide binding"/>
    <property type="evidence" value="ECO:0007669"/>
    <property type="project" value="InterPro"/>
</dbReference>
<dbReference type="Gene3D" id="3.40.1110.10">
    <property type="entry name" value="Calcium-transporting ATPase, cytoplasmic domain N"/>
    <property type="match status" value="1"/>
</dbReference>
<dbReference type="GO" id="GO:0030007">
    <property type="term" value="P:intracellular potassium ion homeostasis"/>
    <property type="evidence" value="ECO:0007669"/>
    <property type="project" value="TreeGrafter"/>
</dbReference>
<dbReference type="GO" id="GO:0005886">
    <property type="term" value="C:plasma membrane"/>
    <property type="evidence" value="ECO:0007669"/>
    <property type="project" value="UniProtKB-SubCell"/>
</dbReference>
<name>A0A815U5F2_9BILA</name>
<proteinExistence type="predicted"/>
<sequence length="136" mass="15729">MSGETSPDITESNRKVFEIPFNPTNKYQLSIHEMRSKNDPNNIRLYYLLVMKGTPEAILEKCSTIFIDGKDIPINDYWRNQFQNTNIKLGSLGERVLGFCDLLLPTQKYPIGYQFNGETINFPIENLRFLGLMSMI</sequence>
<evidence type="ECO:0000313" key="3">
    <source>
        <dbReference type="EMBL" id="CAF1514052.1"/>
    </source>
</evidence>
<dbReference type="GO" id="GO:1990573">
    <property type="term" value="P:potassium ion import across plasma membrane"/>
    <property type="evidence" value="ECO:0007669"/>
    <property type="project" value="TreeGrafter"/>
</dbReference>